<gene>
    <name evidence="7" type="primary">LOC117643841</name>
</gene>
<dbReference type="SUPFAM" id="SSF57903">
    <property type="entry name" value="FYVE/PHD zinc finger"/>
    <property type="match status" value="1"/>
</dbReference>
<keyword evidence="3" id="KW-0862">Zinc</keyword>
<dbReference type="InterPro" id="IPR019787">
    <property type="entry name" value="Znf_PHD-finger"/>
</dbReference>
<evidence type="ECO:0000256" key="1">
    <source>
        <dbReference type="ARBA" id="ARBA00022723"/>
    </source>
</evidence>
<dbReference type="PROSITE" id="PS50016">
    <property type="entry name" value="ZF_PHD_2"/>
    <property type="match status" value="1"/>
</dbReference>
<protein>
    <submittedName>
        <fullName evidence="7">Set1 complex component spp1-like</fullName>
    </submittedName>
</protein>
<evidence type="ECO:0000313" key="6">
    <source>
        <dbReference type="Proteomes" id="UP000515158"/>
    </source>
</evidence>
<dbReference type="Proteomes" id="UP000515158">
    <property type="component" value="Unplaced"/>
</dbReference>
<dbReference type="AlphaFoldDB" id="A0A6P8YGI0"/>
<evidence type="ECO:0000259" key="5">
    <source>
        <dbReference type="PROSITE" id="PS50016"/>
    </source>
</evidence>
<dbReference type="SMART" id="SM00249">
    <property type="entry name" value="PHD"/>
    <property type="match status" value="1"/>
</dbReference>
<dbReference type="InterPro" id="IPR011011">
    <property type="entry name" value="Znf_FYVE_PHD"/>
</dbReference>
<keyword evidence="6" id="KW-1185">Reference proteome</keyword>
<sequence length="89" mass="10140">MDHEETAPCPICKGPDEGFQISCDSCLKWYHGRCVGQHKKKNSIWHCPLCCGYWTGALTFLEVSVESEEVLSIEHLHPPKQRCQVPRSL</sequence>
<feature type="domain" description="PHD-type" evidence="5">
    <location>
        <begin position="6"/>
        <end position="53"/>
    </location>
</feature>
<evidence type="ECO:0000313" key="7">
    <source>
        <dbReference type="RefSeq" id="XP_034238848.1"/>
    </source>
</evidence>
<dbReference type="PROSITE" id="PS01359">
    <property type="entry name" value="ZF_PHD_1"/>
    <property type="match status" value="1"/>
</dbReference>
<keyword evidence="2 4" id="KW-0863">Zinc-finger</keyword>
<dbReference type="KEGG" id="tpal:117643841"/>
<dbReference type="OrthoDB" id="7695472at2759"/>
<reference evidence="7" key="1">
    <citation type="submission" date="2025-08" db="UniProtKB">
        <authorList>
            <consortium name="RefSeq"/>
        </authorList>
    </citation>
    <scope>IDENTIFICATION</scope>
    <source>
        <tissue evidence="7">Total insect</tissue>
    </source>
</reference>
<dbReference type="InterPro" id="IPR013083">
    <property type="entry name" value="Znf_RING/FYVE/PHD"/>
</dbReference>
<evidence type="ECO:0000256" key="2">
    <source>
        <dbReference type="ARBA" id="ARBA00022771"/>
    </source>
</evidence>
<dbReference type="RefSeq" id="XP_034238848.1">
    <property type="nucleotide sequence ID" value="XM_034382957.1"/>
</dbReference>
<dbReference type="GeneID" id="117643841"/>
<dbReference type="Pfam" id="PF00628">
    <property type="entry name" value="PHD"/>
    <property type="match status" value="1"/>
</dbReference>
<organism evidence="7">
    <name type="scientific">Thrips palmi</name>
    <name type="common">Melon thrips</name>
    <dbReference type="NCBI Taxonomy" id="161013"/>
    <lineage>
        <taxon>Eukaryota</taxon>
        <taxon>Metazoa</taxon>
        <taxon>Ecdysozoa</taxon>
        <taxon>Arthropoda</taxon>
        <taxon>Hexapoda</taxon>
        <taxon>Insecta</taxon>
        <taxon>Pterygota</taxon>
        <taxon>Neoptera</taxon>
        <taxon>Paraneoptera</taxon>
        <taxon>Thysanoptera</taxon>
        <taxon>Terebrantia</taxon>
        <taxon>Thripoidea</taxon>
        <taxon>Thripidae</taxon>
        <taxon>Thrips</taxon>
    </lineage>
</organism>
<proteinExistence type="predicted"/>
<name>A0A6P8YGI0_THRPL</name>
<evidence type="ECO:0000256" key="3">
    <source>
        <dbReference type="ARBA" id="ARBA00022833"/>
    </source>
</evidence>
<dbReference type="InterPro" id="IPR019786">
    <property type="entry name" value="Zinc_finger_PHD-type_CS"/>
</dbReference>
<dbReference type="GO" id="GO:0008270">
    <property type="term" value="F:zinc ion binding"/>
    <property type="evidence" value="ECO:0007669"/>
    <property type="project" value="UniProtKB-KW"/>
</dbReference>
<dbReference type="InParanoid" id="A0A6P8YGI0"/>
<dbReference type="Gene3D" id="3.30.40.10">
    <property type="entry name" value="Zinc/RING finger domain, C3HC4 (zinc finger)"/>
    <property type="match status" value="1"/>
</dbReference>
<keyword evidence="1" id="KW-0479">Metal-binding</keyword>
<accession>A0A6P8YGI0</accession>
<evidence type="ECO:0000256" key="4">
    <source>
        <dbReference type="PROSITE-ProRule" id="PRU00146"/>
    </source>
</evidence>
<dbReference type="InterPro" id="IPR001965">
    <property type="entry name" value="Znf_PHD"/>
</dbReference>